<dbReference type="EMBL" id="SDPM01000009">
    <property type="protein sequence ID" value="RXZ85494.1"/>
    <property type="molecule type" value="Genomic_DNA"/>
</dbReference>
<dbReference type="Gene3D" id="1.10.287.1060">
    <property type="entry name" value="ESAT-6-like"/>
    <property type="match status" value="1"/>
</dbReference>
<keyword evidence="2" id="KW-1185">Reference proteome</keyword>
<accession>A0A4Q2M0W8</accession>
<dbReference type="InterPro" id="IPR036689">
    <property type="entry name" value="ESAT-6-like_sf"/>
</dbReference>
<name>A0A4Q2M0W8_9MICO</name>
<evidence type="ECO:0000313" key="2">
    <source>
        <dbReference type="Proteomes" id="UP000292686"/>
    </source>
</evidence>
<sequence length="127" mass="14327">MPALDVPRMRGFTVYAAGISPTGGCEAEGMTVADIKASGEALERAHVELVRAGHELEELLRTLDTKVDKLRGAWSGDASDAYEHAQREWTALLEEMRRLVADYGRRVHEVDDRYREASRTISQKIWR</sequence>
<dbReference type="Proteomes" id="UP000292686">
    <property type="component" value="Unassembled WGS sequence"/>
</dbReference>
<reference evidence="1 2" key="1">
    <citation type="submission" date="2019-01" db="EMBL/GenBank/DDBJ databases">
        <title>Agromyces.</title>
        <authorList>
            <person name="Li J."/>
        </authorList>
    </citation>
    <scope>NUCLEOTIDE SEQUENCE [LARGE SCALE GENOMIC DNA]</scope>
    <source>
        <strain evidence="1 2">DSM 23870</strain>
    </source>
</reference>
<dbReference type="AlphaFoldDB" id="A0A4Q2M0W8"/>
<dbReference type="Pfam" id="PF06013">
    <property type="entry name" value="WXG100"/>
    <property type="match status" value="1"/>
</dbReference>
<protein>
    <submittedName>
        <fullName evidence="1">WXG100 family type VII secretion target</fullName>
    </submittedName>
</protein>
<proteinExistence type="predicted"/>
<gene>
    <name evidence="1" type="ORF">ESP50_14920</name>
</gene>
<dbReference type="OrthoDB" id="4278078at2"/>
<evidence type="ECO:0000313" key="1">
    <source>
        <dbReference type="EMBL" id="RXZ85494.1"/>
    </source>
</evidence>
<dbReference type="SUPFAM" id="SSF140453">
    <property type="entry name" value="EsxAB dimer-like"/>
    <property type="match status" value="1"/>
</dbReference>
<comment type="caution">
    <text evidence="1">The sequence shown here is derived from an EMBL/GenBank/DDBJ whole genome shotgun (WGS) entry which is preliminary data.</text>
</comment>
<dbReference type="NCBIfam" id="TIGR03930">
    <property type="entry name" value="WXG100_ESAT6"/>
    <property type="match status" value="1"/>
</dbReference>
<organism evidence="1 2">
    <name type="scientific">Agromyces atrinae</name>
    <dbReference type="NCBI Taxonomy" id="592376"/>
    <lineage>
        <taxon>Bacteria</taxon>
        <taxon>Bacillati</taxon>
        <taxon>Actinomycetota</taxon>
        <taxon>Actinomycetes</taxon>
        <taxon>Micrococcales</taxon>
        <taxon>Microbacteriaceae</taxon>
        <taxon>Agromyces</taxon>
    </lineage>
</organism>
<dbReference type="InterPro" id="IPR010310">
    <property type="entry name" value="T7SS_ESAT-6-like"/>
</dbReference>